<dbReference type="Proteomes" id="UP000241436">
    <property type="component" value="Unassembled WGS sequence"/>
</dbReference>
<sequence length="138" mass="15497">MRAVADTDVYIFALNFGGTSEEILGLGRARTIQLFISPSILEEIEEVLLRKFYWSARNIREATTAIQELAQLIHPREAIHLITEDEPDNRILECAVEANADCVITGDRHLRQLKTFRGIPIVNSREFIGAYGARDLGG</sequence>
<dbReference type="InterPro" id="IPR002850">
    <property type="entry name" value="PIN_toxin-like"/>
</dbReference>
<reference evidence="3" key="2">
    <citation type="journal article" date="2018" name="Environ. Microbiol.">
        <title>Bloom of a denitrifying methanotroph, 'Candidatus Methylomirabilis limnetica', in a deep stratified lake.</title>
        <authorList>
            <person name="Graf J.S."/>
            <person name="Mayr M.J."/>
            <person name="Marchant H.K."/>
            <person name="Tienken D."/>
            <person name="Hach P.F."/>
            <person name="Brand A."/>
            <person name="Schubert C.J."/>
            <person name="Kuypers M.M."/>
            <person name="Milucka J."/>
        </authorList>
    </citation>
    <scope>NUCLEOTIDE SEQUENCE [LARGE SCALE GENOMIC DNA]</scope>
    <source>
        <strain evidence="3">Zug</strain>
    </source>
</reference>
<dbReference type="Pfam" id="PF13470">
    <property type="entry name" value="PIN_3"/>
    <property type="match status" value="1"/>
</dbReference>
<dbReference type="AlphaFoldDB" id="A0A2T4TXH1"/>
<dbReference type="SMART" id="SM00670">
    <property type="entry name" value="PINc"/>
    <property type="match status" value="1"/>
</dbReference>
<dbReference type="NCBIfam" id="TIGR00305">
    <property type="entry name" value="putative toxin-antitoxin system toxin component, PIN family"/>
    <property type="match status" value="1"/>
</dbReference>
<feature type="domain" description="PIN" evidence="1">
    <location>
        <begin position="1"/>
        <end position="112"/>
    </location>
</feature>
<accession>A0A2T4TXH1</accession>
<evidence type="ECO:0000313" key="3">
    <source>
        <dbReference type="Proteomes" id="UP000241436"/>
    </source>
</evidence>
<organism evidence="2 3">
    <name type="scientific">Candidatus Methylomirabilis limnetica</name>
    <dbReference type="NCBI Taxonomy" id="2033718"/>
    <lineage>
        <taxon>Bacteria</taxon>
        <taxon>Candidatus Methylomirabilota</taxon>
        <taxon>Candidatus Methylomirabilia</taxon>
        <taxon>Candidatus Methylomirabilales</taxon>
        <taxon>Candidatus Methylomirabilaceae</taxon>
        <taxon>Candidatus Methylomirabilis</taxon>
    </lineage>
</organism>
<dbReference type="InterPro" id="IPR029060">
    <property type="entry name" value="PIN-like_dom_sf"/>
</dbReference>
<proteinExistence type="predicted"/>
<protein>
    <submittedName>
        <fullName evidence="2">Putative toxin-antitoxin system toxin component, PIN family</fullName>
    </submittedName>
</protein>
<reference evidence="2 3" key="1">
    <citation type="submission" date="2017-09" db="EMBL/GenBank/DDBJ databases">
        <title>Bloom of a denitrifying methanotroph, Candidatus Methylomirabilis limnetica, in a deep stratified lake.</title>
        <authorList>
            <person name="Graf J.S."/>
            <person name="Marchant H.K."/>
            <person name="Tienken D."/>
            <person name="Hach P.F."/>
            <person name="Brand A."/>
            <person name="Schubert C.J."/>
            <person name="Kuypers M.M."/>
            <person name="Milucka J."/>
        </authorList>
    </citation>
    <scope>NUCLEOTIDE SEQUENCE [LARGE SCALE GENOMIC DNA]</scope>
    <source>
        <strain evidence="2 3">Zug</strain>
    </source>
</reference>
<dbReference type="InterPro" id="IPR002716">
    <property type="entry name" value="PIN_dom"/>
</dbReference>
<dbReference type="EMBL" id="NVQC01000022">
    <property type="protein sequence ID" value="PTL35818.1"/>
    <property type="molecule type" value="Genomic_DNA"/>
</dbReference>
<dbReference type="PANTHER" id="PTHR34610">
    <property type="entry name" value="SSL7007 PROTEIN"/>
    <property type="match status" value="1"/>
</dbReference>
<comment type="caution">
    <text evidence="2">The sequence shown here is derived from an EMBL/GenBank/DDBJ whole genome shotgun (WGS) entry which is preliminary data.</text>
</comment>
<keyword evidence="3" id="KW-1185">Reference proteome</keyword>
<dbReference type="Gene3D" id="3.40.50.1010">
    <property type="entry name" value="5'-nuclease"/>
    <property type="match status" value="1"/>
</dbReference>
<gene>
    <name evidence="2" type="ORF">CLG94_08675</name>
</gene>
<dbReference type="SUPFAM" id="SSF88723">
    <property type="entry name" value="PIN domain-like"/>
    <property type="match status" value="1"/>
</dbReference>
<evidence type="ECO:0000259" key="1">
    <source>
        <dbReference type="SMART" id="SM00670"/>
    </source>
</evidence>
<evidence type="ECO:0000313" key="2">
    <source>
        <dbReference type="EMBL" id="PTL35818.1"/>
    </source>
</evidence>
<dbReference type="PANTHER" id="PTHR34610:SF3">
    <property type="entry name" value="SSL7007 PROTEIN"/>
    <property type="match status" value="1"/>
</dbReference>
<name>A0A2T4TXH1_9BACT</name>
<dbReference type="OrthoDB" id="32918at2"/>
<dbReference type="RefSeq" id="WP_107562659.1">
    <property type="nucleotide sequence ID" value="NZ_NVQC01000022.1"/>
</dbReference>